<reference evidence="7" key="1">
    <citation type="journal article" date="2009" name="J. Proteome Res.">
        <title>Insight into the sialome of the Black Fly, Simulium vittatum.</title>
        <authorList>
            <person name="Andersen J.F."/>
            <person name="Pham V.M."/>
            <person name="Meng Z."/>
            <person name="Champagne D.E."/>
            <person name="Ribeiro J.M."/>
        </authorList>
    </citation>
    <scope>NUCLEOTIDE SEQUENCE</scope>
    <source>
        <tissue evidence="7">Salivary glands</tissue>
    </source>
</reference>
<dbReference type="FunFam" id="3.90.930.12:FF:000004">
    <property type="entry name" value="60S ribosomal protein L9"/>
    <property type="match status" value="1"/>
</dbReference>
<evidence type="ECO:0000256" key="1">
    <source>
        <dbReference type="ARBA" id="ARBA00009356"/>
    </source>
</evidence>
<dbReference type="EMBL" id="EU930314">
    <property type="protein sequence ID" value="ACH56942.1"/>
    <property type="molecule type" value="mRNA"/>
</dbReference>
<comment type="similarity">
    <text evidence="1">Belongs to the universal ribosomal protein uL6 family.</text>
</comment>
<feature type="domain" description="Large ribosomal subunit protein uL6 alpha-beta" evidence="6">
    <location>
        <begin position="97"/>
        <end position="176"/>
    </location>
</feature>
<dbReference type="GO" id="GO:0022625">
    <property type="term" value="C:cytosolic large ribosomal subunit"/>
    <property type="evidence" value="ECO:0007669"/>
    <property type="project" value="TreeGrafter"/>
</dbReference>
<name>B5M0X8_SIMVI</name>
<dbReference type="PIRSF" id="PIRSF002162">
    <property type="entry name" value="Ribosomal_L6"/>
    <property type="match status" value="1"/>
</dbReference>
<dbReference type="PROSITE" id="PS00700">
    <property type="entry name" value="RIBOSOMAL_L6_2"/>
    <property type="match status" value="1"/>
</dbReference>
<dbReference type="AlphaFoldDB" id="B5M0X8"/>
<dbReference type="FunFam" id="3.90.930.12:FF:000003">
    <property type="entry name" value="60S ribosomal protein L9"/>
    <property type="match status" value="1"/>
</dbReference>
<evidence type="ECO:0000313" key="7">
    <source>
        <dbReference type="EMBL" id="ACH56942.1"/>
    </source>
</evidence>
<evidence type="ECO:0000256" key="5">
    <source>
        <dbReference type="ARBA" id="ARBA00035349"/>
    </source>
</evidence>
<dbReference type="Gene3D" id="3.90.930.12">
    <property type="entry name" value="Ribosomal protein L6, alpha-beta domain"/>
    <property type="match status" value="2"/>
</dbReference>
<dbReference type="GO" id="GO:0002181">
    <property type="term" value="P:cytoplasmic translation"/>
    <property type="evidence" value="ECO:0007669"/>
    <property type="project" value="TreeGrafter"/>
</dbReference>
<dbReference type="InterPro" id="IPR000702">
    <property type="entry name" value="Ribosomal_uL6-like"/>
</dbReference>
<proteinExistence type="evidence at transcript level"/>
<dbReference type="InterPro" id="IPR036789">
    <property type="entry name" value="Ribosomal_uL6-like_a/b-dom_sf"/>
</dbReference>
<dbReference type="SUPFAM" id="SSF56053">
    <property type="entry name" value="Ribosomal protein L6"/>
    <property type="match status" value="2"/>
</dbReference>
<dbReference type="PANTHER" id="PTHR11655:SF16">
    <property type="entry name" value="60S RIBOSOMAL PROTEIN L9"/>
    <property type="match status" value="1"/>
</dbReference>
<dbReference type="InterPro" id="IPR002359">
    <property type="entry name" value="Ribosomal_uL6_CS2"/>
</dbReference>
<dbReference type="GO" id="GO:0003735">
    <property type="term" value="F:structural constituent of ribosome"/>
    <property type="evidence" value="ECO:0007669"/>
    <property type="project" value="InterPro"/>
</dbReference>
<keyword evidence="2 7" id="KW-0689">Ribosomal protein</keyword>
<feature type="domain" description="Large ribosomal subunit protein uL6 alpha-beta" evidence="6">
    <location>
        <begin position="13"/>
        <end position="85"/>
    </location>
</feature>
<dbReference type="Pfam" id="PF00347">
    <property type="entry name" value="Ribosomal_L6"/>
    <property type="match status" value="2"/>
</dbReference>
<protein>
    <recommendedName>
        <fullName evidence="4">Large ribosomal subunit protein uL6</fullName>
    </recommendedName>
    <alternativeName>
        <fullName evidence="5">60S ribosomal protein L9</fullName>
    </alternativeName>
</protein>
<sequence length="190" mass="21586">MREINSNQVVTLPKGVGCRVKARVVTVEGPRGKLEKSFRHLAMDIYMINRKKIMVEKWFGTKKEIAAVRTVCSHIENMVKGVTKGFQYKMRAVHAHFPINCVISESDTLVEIRNFLGEKHIRRVRMQKGVTVKNSAKQKDELILEGNDIEAVSLSASPIQQSTTVKNKDIRKFLDGLYVSEKTTVVQTEE</sequence>
<dbReference type="PANTHER" id="PTHR11655">
    <property type="entry name" value="60S/50S RIBOSOMAL PROTEIN L6/L9"/>
    <property type="match status" value="1"/>
</dbReference>
<keyword evidence="3" id="KW-0687">Ribonucleoprotein</keyword>
<evidence type="ECO:0000259" key="6">
    <source>
        <dbReference type="Pfam" id="PF00347"/>
    </source>
</evidence>
<evidence type="ECO:0000256" key="2">
    <source>
        <dbReference type="ARBA" id="ARBA00022980"/>
    </source>
</evidence>
<evidence type="ECO:0000256" key="3">
    <source>
        <dbReference type="ARBA" id="ARBA00023274"/>
    </source>
</evidence>
<accession>B5M0X8</accession>
<organism evidence="7">
    <name type="scientific">Simulium vittatum</name>
    <name type="common">Striped black fly</name>
    <dbReference type="NCBI Taxonomy" id="7192"/>
    <lineage>
        <taxon>Eukaryota</taxon>
        <taxon>Metazoa</taxon>
        <taxon>Ecdysozoa</taxon>
        <taxon>Arthropoda</taxon>
        <taxon>Hexapoda</taxon>
        <taxon>Insecta</taxon>
        <taxon>Pterygota</taxon>
        <taxon>Neoptera</taxon>
        <taxon>Endopterygota</taxon>
        <taxon>Diptera</taxon>
        <taxon>Nematocera</taxon>
        <taxon>Chironomoidea</taxon>
        <taxon>Simuliidae</taxon>
        <taxon>Simulium</taxon>
    </lineage>
</organism>
<dbReference type="GO" id="GO:0019843">
    <property type="term" value="F:rRNA binding"/>
    <property type="evidence" value="ECO:0007669"/>
    <property type="project" value="InterPro"/>
</dbReference>
<dbReference type="InterPro" id="IPR020040">
    <property type="entry name" value="Ribosomal_uL6_a/b-dom"/>
</dbReference>
<evidence type="ECO:0000256" key="4">
    <source>
        <dbReference type="ARBA" id="ARBA00035246"/>
    </source>
</evidence>